<evidence type="ECO:0000256" key="2">
    <source>
        <dbReference type="ARBA" id="ARBA00010446"/>
    </source>
</evidence>
<evidence type="ECO:0000256" key="5">
    <source>
        <dbReference type="ARBA" id="ARBA00022729"/>
    </source>
</evidence>
<dbReference type="SMART" id="SM00075">
    <property type="entry name" value="HYDRO"/>
    <property type="match status" value="1"/>
</dbReference>
<keyword evidence="6 7" id="KW-1015">Disulfide bond</keyword>
<dbReference type="Pfam" id="PF01185">
    <property type="entry name" value="Hydrophobin"/>
    <property type="match status" value="1"/>
</dbReference>
<dbReference type="PROSITE" id="PS00956">
    <property type="entry name" value="HYDROPHOBIN"/>
    <property type="match status" value="1"/>
</dbReference>
<comment type="subcellular location">
    <subcellularLocation>
        <location evidence="1 7">Secreted</location>
        <location evidence="1 7">Cell wall</location>
    </subcellularLocation>
</comment>
<evidence type="ECO:0000256" key="4">
    <source>
        <dbReference type="ARBA" id="ARBA00022525"/>
    </source>
</evidence>
<evidence type="ECO:0000313" key="8">
    <source>
        <dbReference type="EMBL" id="TFK51415.1"/>
    </source>
</evidence>
<dbReference type="InterPro" id="IPR019778">
    <property type="entry name" value="Class_I_Hydrophobin_CS"/>
</dbReference>
<keyword evidence="3 7" id="KW-0134">Cell wall</keyword>
<evidence type="ECO:0000256" key="6">
    <source>
        <dbReference type="ARBA" id="ARBA00023157"/>
    </source>
</evidence>
<keyword evidence="4 7" id="KW-0964">Secreted</keyword>
<accession>A0A5C3N308</accession>
<evidence type="ECO:0000256" key="1">
    <source>
        <dbReference type="ARBA" id="ARBA00004191"/>
    </source>
</evidence>
<evidence type="ECO:0000256" key="7">
    <source>
        <dbReference type="RuleBase" id="RU365009"/>
    </source>
</evidence>
<dbReference type="AlphaFoldDB" id="A0A5C3N308"/>
<sequence>MFSFTKLIAVASIATLAAASSSGGSCNTGPVQCCNNVQKASDPAISTLLGALGIDVSDVNAMVGVQCSPVTVVGAGGGAKCSAQPVCCENNSYGGAVAVGCAPVTL</sequence>
<dbReference type="GO" id="GO:0009277">
    <property type="term" value="C:fungal-type cell wall"/>
    <property type="evidence" value="ECO:0007669"/>
    <property type="project" value="InterPro"/>
</dbReference>
<evidence type="ECO:0000256" key="3">
    <source>
        <dbReference type="ARBA" id="ARBA00022512"/>
    </source>
</evidence>
<dbReference type="PROSITE" id="PS51257">
    <property type="entry name" value="PROKAR_LIPOPROTEIN"/>
    <property type="match status" value="1"/>
</dbReference>
<gene>
    <name evidence="8" type="ORF">OE88DRAFT_1659425</name>
</gene>
<protein>
    <recommendedName>
        <fullName evidence="7">Hydrophobin</fullName>
    </recommendedName>
</protein>
<dbReference type="EMBL" id="ML213511">
    <property type="protein sequence ID" value="TFK51415.1"/>
    <property type="molecule type" value="Genomic_DNA"/>
</dbReference>
<dbReference type="Proteomes" id="UP000305948">
    <property type="component" value="Unassembled WGS sequence"/>
</dbReference>
<keyword evidence="9" id="KW-1185">Reference proteome</keyword>
<dbReference type="CDD" id="cd23507">
    <property type="entry name" value="hydrophobin_I"/>
    <property type="match status" value="1"/>
</dbReference>
<dbReference type="OrthoDB" id="4225815at2759"/>
<reference evidence="8 9" key="1">
    <citation type="journal article" date="2019" name="Nat. Ecol. Evol.">
        <title>Megaphylogeny resolves global patterns of mushroom evolution.</title>
        <authorList>
            <person name="Varga T."/>
            <person name="Krizsan K."/>
            <person name="Foldi C."/>
            <person name="Dima B."/>
            <person name="Sanchez-Garcia M."/>
            <person name="Sanchez-Ramirez S."/>
            <person name="Szollosi G.J."/>
            <person name="Szarkandi J.G."/>
            <person name="Papp V."/>
            <person name="Albert L."/>
            <person name="Andreopoulos W."/>
            <person name="Angelini C."/>
            <person name="Antonin V."/>
            <person name="Barry K.W."/>
            <person name="Bougher N.L."/>
            <person name="Buchanan P."/>
            <person name="Buyck B."/>
            <person name="Bense V."/>
            <person name="Catcheside P."/>
            <person name="Chovatia M."/>
            <person name="Cooper J."/>
            <person name="Damon W."/>
            <person name="Desjardin D."/>
            <person name="Finy P."/>
            <person name="Geml J."/>
            <person name="Haridas S."/>
            <person name="Hughes K."/>
            <person name="Justo A."/>
            <person name="Karasinski D."/>
            <person name="Kautmanova I."/>
            <person name="Kiss B."/>
            <person name="Kocsube S."/>
            <person name="Kotiranta H."/>
            <person name="LaButti K.M."/>
            <person name="Lechner B.E."/>
            <person name="Liimatainen K."/>
            <person name="Lipzen A."/>
            <person name="Lukacs Z."/>
            <person name="Mihaltcheva S."/>
            <person name="Morgado L.N."/>
            <person name="Niskanen T."/>
            <person name="Noordeloos M.E."/>
            <person name="Ohm R.A."/>
            <person name="Ortiz-Santana B."/>
            <person name="Ovrebo C."/>
            <person name="Racz N."/>
            <person name="Riley R."/>
            <person name="Savchenko A."/>
            <person name="Shiryaev A."/>
            <person name="Soop K."/>
            <person name="Spirin V."/>
            <person name="Szebenyi C."/>
            <person name="Tomsovsky M."/>
            <person name="Tulloss R.E."/>
            <person name="Uehling J."/>
            <person name="Grigoriev I.V."/>
            <person name="Vagvolgyi C."/>
            <person name="Papp T."/>
            <person name="Martin F.M."/>
            <person name="Miettinen O."/>
            <person name="Hibbett D.S."/>
            <person name="Nagy L.G."/>
        </authorList>
    </citation>
    <scope>NUCLEOTIDE SEQUENCE [LARGE SCALE GENOMIC DNA]</scope>
    <source>
        <strain evidence="8 9">OMC1185</strain>
    </source>
</reference>
<feature type="chain" id="PRO_5023159039" description="Hydrophobin" evidence="7">
    <location>
        <begin position="20"/>
        <end position="106"/>
    </location>
</feature>
<name>A0A5C3N308_9AGAM</name>
<dbReference type="GO" id="GO:0005199">
    <property type="term" value="F:structural constituent of cell wall"/>
    <property type="evidence" value="ECO:0007669"/>
    <property type="project" value="InterPro"/>
</dbReference>
<feature type="signal peptide" evidence="7">
    <location>
        <begin position="1"/>
        <end position="19"/>
    </location>
</feature>
<proteinExistence type="inferred from homology"/>
<evidence type="ECO:0000313" key="9">
    <source>
        <dbReference type="Proteomes" id="UP000305948"/>
    </source>
</evidence>
<organism evidence="8 9">
    <name type="scientific">Heliocybe sulcata</name>
    <dbReference type="NCBI Taxonomy" id="5364"/>
    <lineage>
        <taxon>Eukaryota</taxon>
        <taxon>Fungi</taxon>
        <taxon>Dikarya</taxon>
        <taxon>Basidiomycota</taxon>
        <taxon>Agaricomycotina</taxon>
        <taxon>Agaricomycetes</taxon>
        <taxon>Gloeophyllales</taxon>
        <taxon>Gloeophyllaceae</taxon>
        <taxon>Heliocybe</taxon>
    </lineage>
</organism>
<keyword evidence="5 7" id="KW-0732">Signal</keyword>
<dbReference type="InterPro" id="IPR001338">
    <property type="entry name" value="Class_I_Hydrophobin"/>
</dbReference>
<comment type="similarity">
    <text evidence="2 7">Belongs to the fungal hydrophobin family.</text>
</comment>